<reference evidence="1" key="1">
    <citation type="journal article" date="2014" name="Int. J. Syst. Evol. Microbiol.">
        <title>Complete genome sequence of Corynebacterium casei LMG S-19264T (=DSM 44701T), isolated from a smear-ripened cheese.</title>
        <authorList>
            <consortium name="US DOE Joint Genome Institute (JGI-PGF)"/>
            <person name="Walter F."/>
            <person name="Albersmeier A."/>
            <person name="Kalinowski J."/>
            <person name="Ruckert C."/>
        </authorList>
    </citation>
    <scope>NUCLEOTIDE SEQUENCE</scope>
    <source>
        <strain evidence="1">JCM 12862</strain>
    </source>
</reference>
<keyword evidence="2" id="KW-1185">Reference proteome</keyword>
<proteinExistence type="predicted"/>
<accession>A0A8J3FDJ4</accession>
<gene>
    <name evidence="1" type="ORF">GCM10007962_00550</name>
</gene>
<reference evidence="1" key="2">
    <citation type="submission" date="2020-09" db="EMBL/GenBank/DDBJ databases">
        <authorList>
            <person name="Sun Q."/>
            <person name="Ohkuma M."/>
        </authorList>
    </citation>
    <scope>NUCLEOTIDE SEQUENCE</scope>
    <source>
        <strain evidence="1">JCM 12862</strain>
    </source>
</reference>
<name>A0A8J3FDJ4_9FLAO</name>
<organism evidence="1 2">
    <name type="scientific">Yeosuana aromativorans</name>
    <dbReference type="NCBI Taxonomy" id="288019"/>
    <lineage>
        <taxon>Bacteria</taxon>
        <taxon>Pseudomonadati</taxon>
        <taxon>Bacteroidota</taxon>
        <taxon>Flavobacteriia</taxon>
        <taxon>Flavobacteriales</taxon>
        <taxon>Flavobacteriaceae</taxon>
        <taxon>Yeosuana</taxon>
    </lineage>
</organism>
<protein>
    <submittedName>
        <fullName evidence="1">Uncharacterized protein</fullName>
    </submittedName>
</protein>
<dbReference type="AlphaFoldDB" id="A0A8J3FDJ4"/>
<dbReference type="Proteomes" id="UP000612329">
    <property type="component" value="Unassembled WGS sequence"/>
</dbReference>
<dbReference type="EMBL" id="BMNR01000001">
    <property type="protein sequence ID" value="GGK10282.1"/>
    <property type="molecule type" value="Genomic_DNA"/>
</dbReference>
<comment type="caution">
    <text evidence="1">The sequence shown here is derived from an EMBL/GenBank/DDBJ whole genome shotgun (WGS) entry which is preliminary data.</text>
</comment>
<sequence length="110" mass="12710">MLFNSLQLSFTYAYYYLDKTDFIAMLCVNKDKPEMHCDGKCQLMKVAQNNNANTDKVPTKNFNLKEVILFVVEQTTYAFLNNPLEKSEKGYYNNLYAFSAMSVLDHPPQA</sequence>
<evidence type="ECO:0000313" key="2">
    <source>
        <dbReference type="Proteomes" id="UP000612329"/>
    </source>
</evidence>
<evidence type="ECO:0000313" key="1">
    <source>
        <dbReference type="EMBL" id="GGK10282.1"/>
    </source>
</evidence>